<dbReference type="InterPro" id="IPR036514">
    <property type="entry name" value="SGNH_hydro_sf"/>
</dbReference>
<dbReference type="CDD" id="cd00063">
    <property type="entry name" value="FN3"/>
    <property type="match status" value="2"/>
</dbReference>
<dbReference type="SMART" id="SM00060">
    <property type="entry name" value="FN3"/>
    <property type="match status" value="3"/>
</dbReference>
<dbReference type="PANTHER" id="PTHR33112:SF16">
    <property type="entry name" value="HETEROKARYON INCOMPATIBILITY DOMAIN-CONTAINING PROTEIN"/>
    <property type="match status" value="1"/>
</dbReference>
<name>A0AAI9V348_9PEZI</name>
<evidence type="ECO:0000259" key="2">
    <source>
        <dbReference type="PROSITE" id="PS50853"/>
    </source>
</evidence>
<organism evidence="3 4">
    <name type="scientific">Colletotrichum melonis</name>
    <dbReference type="NCBI Taxonomy" id="1209925"/>
    <lineage>
        <taxon>Eukaryota</taxon>
        <taxon>Fungi</taxon>
        <taxon>Dikarya</taxon>
        <taxon>Ascomycota</taxon>
        <taxon>Pezizomycotina</taxon>
        <taxon>Sordariomycetes</taxon>
        <taxon>Hypocreomycetidae</taxon>
        <taxon>Glomerellales</taxon>
        <taxon>Glomerellaceae</taxon>
        <taxon>Colletotrichum</taxon>
        <taxon>Colletotrichum acutatum species complex</taxon>
    </lineage>
</organism>
<evidence type="ECO:0000313" key="4">
    <source>
        <dbReference type="Proteomes" id="UP001239795"/>
    </source>
</evidence>
<dbReference type="CDD" id="cd01833">
    <property type="entry name" value="XynB_like"/>
    <property type="match status" value="1"/>
</dbReference>
<dbReference type="Pfam" id="PF13472">
    <property type="entry name" value="Lipase_GDSL_2"/>
    <property type="match status" value="1"/>
</dbReference>
<dbReference type="Gene3D" id="3.40.50.1110">
    <property type="entry name" value="SGNH hydrolase"/>
    <property type="match status" value="1"/>
</dbReference>
<dbReference type="SUPFAM" id="SSF52266">
    <property type="entry name" value="SGNH hydrolase"/>
    <property type="match status" value="1"/>
</dbReference>
<evidence type="ECO:0000256" key="1">
    <source>
        <dbReference type="SAM" id="MobiDB-lite"/>
    </source>
</evidence>
<dbReference type="InterPro" id="IPR010730">
    <property type="entry name" value="HET"/>
</dbReference>
<dbReference type="InterPro" id="IPR013830">
    <property type="entry name" value="SGNH_hydro"/>
</dbReference>
<protein>
    <submittedName>
        <fullName evidence="3">Fibronectin type III domain-containing protein</fullName>
    </submittedName>
</protein>
<comment type="caution">
    <text evidence="3">The sequence shown here is derived from an EMBL/GenBank/DDBJ whole genome shotgun (WGS) entry which is preliminary data.</text>
</comment>
<dbReference type="Proteomes" id="UP001239795">
    <property type="component" value="Unassembled WGS sequence"/>
</dbReference>
<proteinExistence type="predicted"/>
<dbReference type="Pfam" id="PF06985">
    <property type="entry name" value="HET"/>
    <property type="match status" value="1"/>
</dbReference>
<dbReference type="AlphaFoldDB" id="A0AAI9V348"/>
<dbReference type="SUPFAM" id="SSF49265">
    <property type="entry name" value="Fibronectin type III"/>
    <property type="match status" value="2"/>
</dbReference>
<reference evidence="3 4" key="1">
    <citation type="submission" date="2016-10" db="EMBL/GenBank/DDBJ databases">
        <title>The genome sequence of Colletotrichum fioriniae PJ7.</title>
        <authorList>
            <person name="Baroncelli R."/>
        </authorList>
    </citation>
    <scope>NUCLEOTIDE SEQUENCE [LARGE SCALE GENOMIC DNA]</scope>
    <source>
        <strain evidence="3">Col 31</strain>
    </source>
</reference>
<feature type="domain" description="Fibronectin type-III" evidence="2">
    <location>
        <begin position="262"/>
        <end position="348"/>
    </location>
</feature>
<keyword evidence="4" id="KW-1185">Reference proteome</keyword>
<dbReference type="InterPro" id="IPR036116">
    <property type="entry name" value="FN3_sf"/>
</dbReference>
<evidence type="ECO:0000313" key="3">
    <source>
        <dbReference type="EMBL" id="KAK1469719.1"/>
    </source>
</evidence>
<dbReference type="PROSITE" id="PS50853">
    <property type="entry name" value="FN3"/>
    <property type="match status" value="1"/>
</dbReference>
<gene>
    <name evidence="3" type="ORF">CMEL01_01486</name>
</gene>
<dbReference type="PANTHER" id="PTHR33112">
    <property type="entry name" value="DOMAIN PROTEIN, PUTATIVE-RELATED"/>
    <property type="match status" value="1"/>
</dbReference>
<dbReference type="Gene3D" id="2.60.40.10">
    <property type="entry name" value="Immunoglobulins"/>
    <property type="match status" value="2"/>
</dbReference>
<accession>A0AAI9V348</accession>
<dbReference type="InterPro" id="IPR003961">
    <property type="entry name" value="FN3_dom"/>
</dbReference>
<sequence>MIPESTRPVRTMVVGDSMSQGREGDFAWRYRLWQWLTEEKINFEFVGPYEGTKTPDQPRPPQPPALKDDPLPAPDMPIDHGGYAAGVQFNSHHFSVWGRQATQCKDLIEEQVARFRPDYLLVMLGFNDMGWGVADAENTLGAMKKLVDNARTAKSDINFALADVPMRTPIDGAEKLPAMVEEYNQLLRTSVPKWSSSESPVELVEVWRGYHCSQGSYDGLHPNALGEFQIARAFSRTLSRKFRIGTQDLIIPQEIPQRPTPVPANVVAEAVPYGIYVKWNPVYGAIGYDVRIRNNDNLPWKESRTDVAQCNSTWTQEGQEYQYQVRTFNGEGLRSAWSHTVSATAHPKTAPGPRKIITKPDLYQVLVKWEEPQGQIEVDRYEIILVDLSLPGSFPTAMALRETATTFTDLSAGHRYGLAISTWTNYGGGVPAGGRSFIAGNGKPLTPTQLQVEVQNPITVHLKWEESKGAAGYRVWVRNLVEGSDFVEDGETEFAEYGIAFLMPGAWNFEFCVSAYNGSLESERSGSIIPLRGDIESRALTKNFGPTAPSTTFRWTGKFSGTLEMDAPDGKVYYVRLFNVAGSSNVFRRLQSTNGVAGDTSSDLSLQRIRTWINDCELHNKCGTGKDMKLPTRLVDVTQPGDRLGVHLVVTSGQIGTYMCLSHCWGKIKIKCKTETDNLKRQLESIPWSLLPPSFQQAVEITRKLGVRYLWIDSLCIIQDDKIDWEKEAAQMVNVYRNSYATIAERLLSRRIIHCNYGEMAFDCANGYSCECGGEQHQNWHNLIRFSGTYIPLRSRSKYLALLNNPITTSITAIATKNGKIDPYERWHRVIGEYTCLNLTFTGDMLPALSGLAHETAEVTNDTYLAGMWKNNLEQDLMWRVVTVADWKKQRAKILKRGWIAPTWSWASTGSGCKVDYPTFQNAELLDYKTPGIMETAQISCSPSGADLYGSVSFGFLTAVIKRLSIMIQRPCSHWDRKRRWTNWIYGRYLLYAREDKREFREECAPVTGEAPLEFGTAESEVWVDPSVERMNSCFIRNSRPEEFPELCRHCTFLPAELIYIKGYGLGSRNARTKGTRDSFLIVVKDATSSYIRAGLLEVICDDWAERQIWYRNVWAAAKPETSITIY</sequence>
<dbReference type="InterPro" id="IPR013783">
    <property type="entry name" value="Ig-like_fold"/>
</dbReference>
<feature type="region of interest" description="Disordered" evidence="1">
    <location>
        <begin position="47"/>
        <end position="75"/>
    </location>
</feature>
<dbReference type="EMBL" id="MLGG01000001">
    <property type="protein sequence ID" value="KAK1469719.1"/>
    <property type="molecule type" value="Genomic_DNA"/>
</dbReference>